<name>A0A3S4CSA9_9MYCO</name>
<dbReference type="GO" id="GO:0006081">
    <property type="term" value="P:aldehyde metabolic process"/>
    <property type="evidence" value="ECO:0007669"/>
    <property type="project" value="InterPro"/>
</dbReference>
<keyword evidence="3" id="KW-0520">NAD</keyword>
<dbReference type="InterPro" id="IPR012394">
    <property type="entry name" value="Aldehyde_DH_NAD(P)"/>
</dbReference>
<dbReference type="PROSITE" id="PS00687">
    <property type="entry name" value="ALDEHYDE_DEHYDR_GLU"/>
    <property type="match status" value="1"/>
</dbReference>
<dbReference type="InterPro" id="IPR016162">
    <property type="entry name" value="Ald_DH_N"/>
</dbReference>
<protein>
    <recommendedName>
        <fullName evidence="4">Aldehyde dehydrogenase</fullName>
    </recommendedName>
</protein>
<feature type="domain" description="Aldehyde dehydrogenase" evidence="9">
    <location>
        <begin position="10"/>
        <end position="462"/>
    </location>
</feature>
<feature type="region of interest" description="Disordered" evidence="8">
    <location>
        <begin position="1"/>
        <end position="33"/>
    </location>
</feature>
<evidence type="ECO:0000313" key="11">
    <source>
        <dbReference type="Proteomes" id="UP000269998"/>
    </source>
</evidence>
<dbReference type="InterPro" id="IPR016163">
    <property type="entry name" value="Ald_DH_C"/>
</dbReference>
<keyword evidence="2 4" id="KW-0560">Oxidoreductase</keyword>
<dbReference type="Pfam" id="PF00171">
    <property type="entry name" value="Aldedh"/>
    <property type="match status" value="1"/>
</dbReference>
<evidence type="ECO:0000256" key="2">
    <source>
        <dbReference type="ARBA" id="ARBA00023002"/>
    </source>
</evidence>
<dbReference type="InterPro" id="IPR029510">
    <property type="entry name" value="Ald_DH_CS_GLU"/>
</dbReference>
<dbReference type="AlphaFoldDB" id="A0A3S4CSA9"/>
<organism evidence="10 11">
    <name type="scientific">Mycobacterium basiliense</name>
    <dbReference type="NCBI Taxonomy" id="2094119"/>
    <lineage>
        <taxon>Bacteria</taxon>
        <taxon>Bacillati</taxon>
        <taxon>Actinomycetota</taxon>
        <taxon>Actinomycetes</taxon>
        <taxon>Mycobacteriales</taxon>
        <taxon>Mycobacteriaceae</taxon>
        <taxon>Mycobacterium</taxon>
    </lineage>
</organism>
<dbReference type="GO" id="GO:0005737">
    <property type="term" value="C:cytoplasm"/>
    <property type="evidence" value="ECO:0007669"/>
    <property type="project" value="TreeGrafter"/>
</dbReference>
<evidence type="ECO:0000256" key="5">
    <source>
        <dbReference type="PIRSR" id="PIRSR036492-1"/>
    </source>
</evidence>
<dbReference type="SUPFAM" id="SSF53720">
    <property type="entry name" value="ALDH-like"/>
    <property type="match status" value="1"/>
</dbReference>
<dbReference type="InterPro" id="IPR016160">
    <property type="entry name" value="Ald_DH_CS_CYS"/>
</dbReference>
<dbReference type="PANTHER" id="PTHR43570:SF16">
    <property type="entry name" value="ALDEHYDE DEHYDROGENASE TYPE III, ISOFORM Q"/>
    <property type="match status" value="1"/>
</dbReference>
<evidence type="ECO:0000256" key="1">
    <source>
        <dbReference type="ARBA" id="ARBA00009986"/>
    </source>
</evidence>
<dbReference type="PROSITE" id="PS00070">
    <property type="entry name" value="ALDEHYDE_DEHYDR_CYS"/>
    <property type="match status" value="1"/>
</dbReference>
<comment type="similarity">
    <text evidence="1 4 7">Belongs to the aldehyde dehydrogenase family.</text>
</comment>
<dbReference type="CDD" id="cd07087">
    <property type="entry name" value="ALDH_F3-13-14_CALDH-like"/>
    <property type="match status" value="1"/>
</dbReference>
<dbReference type="GO" id="GO:0004029">
    <property type="term" value="F:aldehyde dehydrogenase (NAD+) activity"/>
    <property type="evidence" value="ECO:0007669"/>
    <property type="project" value="TreeGrafter"/>
</dbReference>
<dbReference type="Proteomes" id="UP000269998">
    <property type="component" value="Chromosome"/>
</dbReference>
<evidence type="ECO:0000256" key="7">
    <source>
        <dbReference type="RuleBase" id="RU003345"/>
    </source>
</evidence>
<evidence type="ECO:0000256" key="4">
    <source>
        <dbReference type="PIRNR" id="PIRNR036492"/>
    </source>
</evidence>
<feature type="active site" evidence="5 6">
    <location>
        <position position="241"/>
    </location>
</feature>
<dbReference type="PANTHER" id="PTHR43570">
    <property type="entry name" value="ALDEHYDE DEHYDROGENASE"/>
    <property type="match status" value="1"/>
</dbReference>
<dbReference type="FunFam" id="3.40.605.10:FF:000004">
    <property type="entry name" value="Aldehyde dehydrogenase"/>
    <property type="match status" value="1"/>
</dbReference>
<dbReference type="RefSeq" id="WP_158014970.1">
    <property type="nucleotide sequence ID" value="NZ_CBCSKE010000014.1"/>
</dbReference>
<gene>
    <name evidence="10" type="primary">calB</name>
    <name evidence="10" type="ORF">MB901379_00282</name>
</gene>
<dbReference type="InterPro" id="IPR016161">
    <property type="entry name" value="Ald_DH/histidinol_DH"/>
</dbReference>
<dbReference type="PIRSF" id="PIRSF036492">
    <property type="entry name" value="ALDH"/>
    <property type="match status" value="1"/>
</dbReference>
<dbReference type="FunFam" id="3.40.309.10:FF:000003">
    <property type="entry name" value="Aldehyde dehydrogenase"/>
    <property type="match status" value="1"/>
</dbReference>
<dbReference type="OrthoDB" id="6882680at2"/>
<accession>A0A3S4CSA9</accession>
<dbReference type="KEGG" id="mbai:MB901379_00282"/>
<evidence type="ECO:0000259" key="9">
    <source>
        <dbReference type="Pfam" id="PF00171"/>
    </source>
</evidence>
<evidence type="ECO:0000256" key="6">
    <source>
        <dbReference type="PROSITE-ProRule" id="PRU10007"/>
    </source>
</evidence>
<proteinExistence type="inferred from homology"/>
<feature type="active site" evidence="5">
    <location>
        <position position="275"/>
    </location>
</feature>
<keyword evidence="11" id="KW-1185">Reference proteome</keyword>
<evidence type="ECO:0000256" key="8">
    <source>
        <dbReference type="SAM" id="MobiDB-lite"/>
    </source>
</evidence>
<sequence length="491" mass="53372">MTTESVAPKAQELETVEAAAAPAAGKSDASKPTDVAATVARLRRTFATGCTRSVEWRKQQLLQLQRLMEENEDEIAKALAEDLDRNPVEAFIADIATTTAEAKYAVKRVRRWMRRKYVLLEAPQLPGRGWVQYEPYGTVLIIGAWNYPFYLTLGPAVGAIAAGNAVILKPSEIAEASSHLMAELVPRYLDRDAIAVIEGDGMVSQELIAQGLDRVMFTGGTEIGRKVYQGAAPHLTPVTLELGGKSPVIVTADADIDVAAKRIAWIKLLNGGQTCVAPDYVLADATIRDELVDKIGVAVNRFRAQDDPNGLRIVNQRQFDRLSGYISAAEADGRGKVAVGGKCAASSLRIQPTVVVDPDPNGPLMSNEIFGPILPVLTVKSVDEAIAFVNSRPKPLSAYLFTRSRETRERVIQEVPAGGMLVNHLAFQVSTAKLPFGGVGASGMGAYHGKWGFDEFSHRKSVLTKPTRPDLSSFIYPPYTERAFKLARRLF</sequence>
<reference evidence="11" key="1">
    <citation type="submission" date="2018-02" db="EMBL/GenBank/DDBJ databases">
        <authorList>
            <person name="Seth-Smith MB H."/>
            <person name="Seth-Smith H."/>
        </authorList>
    </citation>
    <scope>NUCLEOTIDE SEQUENCE [LARGE SCALE GENOMIC DNA]</scope>
</reference>
<dbReference type="EMBL" id="LR130759">
    <property type="protein sequence ID" value="VDM86757.1"/>
    <property type="molecule type" value="Genomic_DNA"/>
</dbReference>
<dbReference type="Gene3D" id="3.40.309.10">
    <property type="entry name" value="Aldehyde Dehydrogenase, Chain A, domain 2"/>
    <property type="match status" value="1"/>
</dbReference>
<dbReference type="Gene3D" id="3.40.605.10">
    <property type="entry name" value="Aldehyde Dehydrogenase, Chain A, domain 1"/>
    <property type="match status" value="1"/>
</dbReference>
<evidence type="ECO:0000256" key="3">
    <source>
        <dbReference type="ARBA" id="ARBA00023027"/>
    </source>
</evidence>
<dbReference type="InterPro" id="IPR015590">
    <property type="entry name" value="Aldehyde_DH_dom"/>
</dbReference>
<evidence type="ECO:0000313" key="10">
    <source>
        <dbReference type="EMBL" id="VDM86757.1"/>
    </source>
</evidence>